<feature type="transmembrane region" description="Helical" evidence="1">
    <location>
        <begin position="375"/>
        <end position="395"/>
    </location>
</feature>
<reference evidence="3" key="1">
    <citation type="submission" date="2022-01" db="EMBL/GenBank/DDBJ databases">
        <title>Draft genome of Methanogenium marinum DSM 15558.</title>
        <authorList>
            <person name="Chen S.-C."/>
            <person name="You Y.-T."/>
        </authorList>
    </citation>
    <scope>NUCLEOTIDE SEQUENCE</scope>
    <source>
        <strain evidence="3">DSM 15558</strain>
    </source>
</reference>
<protein>
    <recommendedName>
        <fullName evidence="2">CARDB domain-containing protein</fullName>
    </recommendedName>
</protein>
<evidence type="ECO:0000256" key="1">
    <source>
        <dbReference type="SAM" id="Phobius"/>
    </source>
</evidence>
<keyword evidence="4" id="KW-1185">Reference proteome</keyword>
<name>A0A9Q4KU68_9EURY</name>
<dbReference type="PANTHER" id="PTHR35902">
    <property type="entry name" value="S-LAYER DOMAIN-LIKE PROTEIN-RELATED"/>
    <property type="match status" value="1"/>
</dbReference>
<dbReference type="Pfam" id="PF07705">
    <property type="entry name" value="CARDB"/>
    <property type="match status" value="1"/>
</dbReference>
<proteinExistence type="predicted"/>
<dbReference type="InterPro" id="IPR011635">
    <property type="entry name" value="CARDB"/>
</dbReference>
<dbReference type="EMBL" id="JAKELO010000002">
    <property type="protein sequence ID" value="MDE4908926.1"/>
    <property type="molecule type" value="Genomic_DNA"/>
</dbReference>
<evidence type="ECO:0000259" key="2">
    <source>
        <dbReference type="Pfam" id="PF07705"/>
    </source>
</evidence>
<dbReference type="RefSeq" id="WP_274925537.1">
    <property type="nucleotide sequence ID" value="NZ_JAKELO010000002.1"/>
</dbReference>
<keyword evidence="1" id="KW-0472">Membrane</keyword>
<dbReference type="AlphaFoldDB" id="A0A9Q4KU68"/>
<comment type="caution">
    <text evidence="3">The sequence shown here is derived from an EMBL/GenBank/DDBJ whole genome shotgun (WGS) entry which is preliminary data.</text>
</comment>
<dbReference type="InterPro" id="IPR013783">
    <property type="entry name" value="Ig-like_fold"/>
</dbReference>
<feature type="domain" description="CARDB" evidence="2">
    <location>
        <begin position="157"/>
        <end position="232"/>
    </location>
</feature>
<keyword evidence="1" id="KW-0812">Transmembrane</keyword>
<evidence type="ECO:0000313" key="3">
    <source>
        <dbReference type="EMBL" id="MDE4908926.1"/>
    </source>
</evidence>
<sequence length="404" mass="42901">MIQYVCVFCICIAALAGIAAGGLYEPTVMATGSTVTPTVLMPGDTGMITVVLKNTAQTSTATESDVQITTQTDLNPTITSVFLDGRNDIRVLGGNSQFTGDLGPGQEVTLSFLIKAPEEAGIYFPVLRVRVRGAEGLTYPVPVNVNMPIATLSTAMLVVTQDDTGYVVPGETLNRNITVTNSGRSPASDIRIRIADDNPYVGPVQTGTFYLDTLAPGASEEFTVSLVTSRSLENSVQEIPLEITYAVVDGLPVALKDSLTLDVHGHAELSIASVRTEPAKISGGEPFEMTIRLENTGTDEAISTTAEIDLPFGGTKEAFIGKIKPNNDGPAVFSLDGGNGGDYPYTLTVTWEDDWGLHTESFDLTLPVKTQNTTAGVIGFIIVLILAAGGAYYFLIYRKKTGQE</sequence>
<evidence type="ECO:0000313" key="4">
    <source>
        <dbReference type="Proteomes" id="UP001143747"/>
    </source>
</evidence>
<gene>
    <name evidence="3" type="ORF">L0665_09940</name>
</gene>
<accession>A0A9Q4KU68</accession>
<organism evidence="3 4">
    <name type="scientific">Methanogenium marinum</name>
    <dbReference type="NCBI Taxonomy" id="348610"/>
    <lineage>
        <taxon>Archaea</taxon>
        <taxon>Methanobacteriati</taxon>
        <taxon>Methanobacteriota</taxon>
        <taxon>Stenosarchaea group</taxon>
        <taxon>Methanomicrobia</taxon>
        <taxon>Methanomicrobiales</taxon>
        <taxon>Methanomicrobiaceae</taxon>
        <taxon>Methanogenium</taxon>
    </lineage>
</organism>
<keyword evidence="1" id="KW-1133">Transmembrane helix</keyword>
<dbReference type="Gene3D" id="2.60.40.10">
    <property type="entry name" value="Immunoglobulins"/>
    <property type="match status" value="2"/>
</dbReference>
<dbReference type="PANTHER" id="PTHR35902:SF3">
    <property type="entry name" value="NPCBM-ASSOCIATED, NEW3 DOMAIN OF ALPHA-GALACTOSIDASE"/>
    <property type="match status" value="1"/>
</dbReference>
<dbReference type="Proteomes" id="UP001143747">
    <property type="component" value="Unassembled WGS sequence"/>
</dbReference>